<dbReference type="AlphaFoldDB" id="C4Y853"/>
<feature type="chain" id="PRO_5002946415" description="GPI-anchored protein" evidence="2">
    <location>
        <begin position="17"/>
        <end position="338"/>
    </location>
</feature>
<feature type="region of interest" description="Disordered" evidence="1">
    <location>
        <begin position="133"/>
        <end position="181"/>
    </location>
</feature>
<sequence>MLPRSLLLCFVSVAFAADASVKNADLPLSDLRKLSQEDLVELDEFLSRVQQVLHPKDTMVDKLGAAQAPFARLVAKLGAVPPVHRLSRKIKGDEFSAGEVSAQADSPEDLAQQRQTYSSMRSILDVLFGMEDGVDSDADSDDSDSDDNADSDAELSDADAAEDDVDDDADADGDLSDDDLDDYDWFYRIFGTTKDGKGARAAVDEATPKVGSLELQAQAQRYSNFTETISTSTPEAAEPTEVPTSEESAVPVGTEEDVPAESSLEDVPAASEESFTEPHGSGSSAEQPESVSSNTPIVDLRGPYGNWSNCNGTTSAGSRRWSVSWAVAAAALFGMISA</sequence>
<dbReference type="VEuPathDB" id="FungiDB:CLUG_04381"/>
<evidence type="ECO:0000256" key="1">
    <source>
        <dbReference type="SAM" id="MobiDB-lite"/>
    </source>
</evidence>
<dbReference type="GeneID" id="8496474"/>
<protein>
    <recommendedName>
        <fullName evidence="5">GPI-anchored protein</fullName>
    </recommendedName>
</protein>
<feature type="region of interest" description="Disordered" evidence="1">
    <location>
        <begin position="231"/>
        <end position="298"/>
    </location>
</feature>
<dbReference type="KEGG" id="clu:CLUG_04381"/>
<evidence type="ECO:0000256" key="2">
    <source>
        <dbReference type="SAM" id="SignalP"/>
    </source>
</evidence>
<reference evidence="3 4" key="1">
    <citation type="journal article" date="2009" name="Nature">
        <title>Evolution of pathogenicity and sexual reproduction in eight Candida genomes.</title>
        <authorList>
            <person name="Butler G."/>
            <person name="Rasmussen M.D."/>
            <person name="Lin M.F."/>
            <person name="Santos M.A."/>
            <person name="Sakthikumar S."/>
            <person name="Munro C.A."/>
            <person name="Rheinbay E."/>
            <person name="Grabherr M."/>
            <person name="Forche A."/>
            <person name="Reedy J.L."/>
            <person name="Agrafioti I."/>
            <person name="Arnaud M.B."/>
            <person name="Bates S."/>
            <person name="Brown A.J."/>
            <person name="Brunke S."/>
            <person name="Costanzo M.C."/>
            <person name="Fitzpatrick D.A."/>
            <person name="de Groot P.W."/>
            <person name="Harris D."/>
            <person name="Hoyer L.L."/>
            <person name="Hube B."/>
            <person name="Klis F.M."/>
            <person name="Kodira C."/>
            <person name="Lennard N."/>
            <person name="Logue M.E."/>
            <person name="Martin R."/>
            <person name="Neiman A.M."/>
            <person name="Nikolaou E."/>
            <person name="Quail M.A."/>
            <person name="Quinn J."/>
            <person name="Santos M.C."/>
            <person name="Schmitzberger F.F."/>
            <person name="Sherlock G."/>
            <person name="Shah P."/>
            <person name="Silverstein K.A."/>
            <person name="Skrzypek M.S."/>
            <person name="Soll D."/>
            <person name="Staggs R."/>
            <person name="Stansfield I."/>
            <person name="Stumpf M.P."/>
            <person name="Sudbery P.E."/>
            <person name="Srikantha T."/>
            <person name="Zeng Q."/>
            <person name="Berman J."/>
            <person name="Berriman M."/>
            <person name="Heitman J."/>
            <person name="Gow N.A."/>
            <person name="Lorenz M.C."/>
            <person name="Birren B.W."/>
            <person name="Kellis M."/>
            <person name="Cuomo C.A."/>
        </authorList>
    </citation>
    <scope>NUCLEOTIDE SEQUENCE [LARGE SCALE GENOMIC DNA]</scope>
    <source>
        <strain evidence="3 4">ATCC 42720</strain>
    </source>
</reference>
<proteinExistence type="predicted"/>
<keyword evidence="2" id="KW-0732">Signal</keyword>
<dbReference type="EMBL" id="CH408080">
    <property type="protein sequence ID" value="EEQ40253.1"/>
    <property type="molecule type" value="Genomic_DNA"/>
</dbReference>
<name>C4Y853_CLAL4</name>
<dbReference type="HOGENOM" id="CLU_821376_0_0_1"/>
<organism evidence="3 4">
    <name type="scientific">Clavispora lusitaniae (strain ATCC 42720)</name>
    <name type="common">Yeast</name>
    <name type="synonym">Candida lusitaniae</name>
    <dbReference type="NCBI Taxonomy" id="306902"/>
    <lineage>
        <taxon>Eukaryota</taxon>
        <taxon>Fungi</taxon>
        <taxon>Dikarya</taxon>
        <taxon>Ascomycota</taxon>
        <taxon>Saccharomycotina</taxon>
        <taxon>Pichiomycetes</taxon>
        <taxon>Metschnikowiaceae</taxon>
        <taxon>Clavispora</taxon>
    </lineage>
</organism>
<dbReference type="Proteomes" id="UP000007703">
    <property type="component" value="Unassembled WGS sequence"/>
</dbReference>
<evidence type="ECO:0000313" key="3">
    <source>
        <dbReference type="EMBL" id="EEQ40253.1"/>
    </source>
</evidence>
<feature type="signal peptide" evidence="2">
    <location>
        <begin position="1"/>
        <end position="16"/>
    </location>
</feature>
<evidence type="ECO:0000313" key="4">
    <source>
        <dbReference type="Proteomes" id="UP000007703"/>
    </source>
</evidence>
<accession>C4Y853</accession>
<feature type="compositionally biased region" description="Polar residues" evidence="1">
    <location>
        <begin position="281"/>
        <end position="296"/>
    </location>
</feature>
<evidence type="ECO:0008006" key="5">
    <source>
        <dbReference type="Google" id="ProtNLM"/>
    </source>
</evidence>
<dbReference type="RefSeq" id="XP_002615499.1">
    <property type="nucleotide sequence ID" value="XM_002615453.1"/>
</dbReference>
<dbReference type="InParanoid" id="C4Y853"/>
<gene>
    <name evidence="3" type="ORF">CLUG_04381</name>
</gene>